<dbReference type="GO" id="GO:0004175">
    <property type="term" value="F:endopeptidase activity"/>
    <property type="evidence" value="ECO:0007669"/>
    <property type="project" value="UniProtKB-ARBA"/>
</dbReference>
<evidence type="ECO:0000313" key="4">
    <source>
        <dbReference type="Proteomes" id="UP000216913"/>
    </source>
</evidence>
<dbReference type="RefSeq" id="WP_094799350.1">
    <property type="nucleotide sequence ID" value="NZ_NEVP01000004.1"/>
</dbReference>
<dbReference type="AlphaFoldDB" id="A0A261TW21"/>
<reference evidence="3 4" key="1">
    <citation type="submission" date="2017-05" db="EMBL/GenBank/DDBJ databases">
        <title>Complete and WGS of Bordetella genogroups.</title>
        <authorList>
            <person name="Spilker T."/>
            <person name="LiPuma J."/>
        </authorList>
    </citation>
    <scope>NUCLEOTIDE SEQUENCE [LARGE SCALE GENOMIC DNA]</scope>
    <source>
        <strain evidence="3 4">AU10456</strain>
    </source>
</reference>
<comment type="caution">
    <text evidence="3">The sequence shown here is derived from an EMBL/GenBank/DDBJ whole genome shotgun (WGS) entry which is preliminary data.</text>
</comment>
<keyword evidence="1" id="KW-1133">Transmembrane helix</keyword>
<dbReference type="OrthoDB" id="5322702at2"/>
<gene>
    <name evidence="3" type="ORF">CAL25_07805</name>
</gene>
<protein>
    <recommendedName>
        <fullName evidence="2">CAAX prenyl protease 2/Lysostaphin resistance protein A-like domain-containing protein</fullName>
    </recommendedName>
</protein>
<proteinExistence type="predicted"/>
<keyword evidence="1" id="KW-0812">Transmembrane</keyword>
<feature type="transmembrane region" description="Helical" evidence="1">
    <location>
        <begin position="148"/>
        <end position="169"/>
    </location>
</feature>
<feature type="transmembrane region" description="Helical" evidence="1">
    <location>
        <begin position="181"/>
        <end position="201"/>
    </location>
</feature>
<sequence>MPAHAPWLILIPSYLLLWPPATRRLALIGIAAGLLLAAIGGQIDARVLAPLALLGASAWAVWQGSPQGASARGWLTPVGHAVFVLTALGLALHLFPGFHNTRVIDGVRFDPRAVPFTLYLNFDKPLVAAWILLVLAPPCLGRSAAATLRAAWMATAAACLACLGLAWLFDYTRWSPHWPAQGGIWLLNNAVLVTLAEEAFFRGYVQQQLSRRLGFAAACGIAALLFGLAHWAGGPAMIALATVAGLCYGWAYRHGGLAAAVAAHLGLNTVHFGLFVYPALAG</sequence>
<evidence type="ECO:0000313" key="3">
    <source>
        <dbReference type="EMBL" id="OZI53849.1"/>
    </source>
</evidence>
<feature type="transmembrane region" description="Helical" evidence="1">
    <location>
        <begin position="74"/>
        <end position="96"/>
    </location>
</feature>
<feature type="transmembrane region" description="Helical" evidence="1">
    <location>
        <begin position="21"/>
        <end position="39"/>
    </location>
</feature>
<evidence type="ECO:0000256" key="1">
    <source>
        <dbReference type="SAM" id="Phobius"/>
    </source>
</evidence>
<dbReference type="GO" id="GO:0080120">
    <property type="term" value="P:CAAX-box protein maturation"/>
    <property type="evidence" value="ECO:0007669"/>
    <property type="project" value="UniProtKB-ARBA"/>
</dbReference>
<name>A0A261TW21_9BORD</name>
<feature type="transmembrane region" description="Helical" evidence="1">
    <location>
        <begin position="213"/>
        <end position="230"/>
    </location>
</feature>
<feature type="domain" description="CAAX prenyl protease 2/Lysostaphin resistance protein A-like" evidence="2">
    <location>
        <begin position="184"/>
        <end position="269"/>
    </location>
</feature>
<keyword evidence="4" id="KW-1185">Reference proteome</keyword>
<feature type="transmembrane region" description="Helical" evidence="1">
    <location>
        <begin position="259"/>
        <end position="280"/>
    </location>
</feature>
<keyword evidence="1" id="KW-0472">Membrane</keyword>
<dbReference type="Proteomes" id="UP000216913">
    <property type="component" value="Unassembled WGS sequence"/>
</dbReference>
<dbReference type="InterPro" id="IPR003675">
    <property type="entry name" value="Rce1/LyrA-like_dom"/>
</dbReference>
<evidence type="ECO:0000259" key="2">
    <source>
        <dbReference type="Pfam" id="PF02517"/>
    </source>
</evidence>
<accession>A0A261TW21</accession>
<dbReference type="EMBL" id="NEVP01000004">
    <property type="protein sequence ID" value="OZI53849.1"/>
    <property type="molecule type" value="Genomic_DNA"/>
</dbReference>
<feature type="transmembrane region" description="Helical" evidence="1">
    <location>
        <begin position="45"/>
        <end position="62"/>
    </location>
</feature>
<organism evidence="3 4">
    <name type="scientific">Bordetella genomosp. 5</name>
    <dbReference type="NCBI Taxonomy" id="1395608"/>
    <lineage>
        <taxon>Bacteria</taxon>
        <taxon>Pseudomonadati</taxon>
        <taxon>Pseudomonadota</taxon>
        <taxon>Betaproteobacteria</taxon>
        <taxon>Burkholderiales</taxon>
        <taxon>Alcaligenaceae</taxon>
        <taxon>Bordetella</taxon>
    </lineage>
</organism>
<dbReference type="Pfam" id="PF02517">
    <property type="entry name" value="Rce1-like"/>
    <property type="match status" value="1"/>
</dbReference>